<dbReference type="Pfam" id="PF00582">
    <property type="entry name" value="Usp"/>
    <property type="match status" value="1"/>
</dbReference>
<dbReference type="Gene3D" id="3.40.50.620">
    <property type="entry name" value="HUPs"/>
    <property type="match status" value="1"/>
</dbReference>
<dbReference type="InterPro" id="IPR006015">
    <property type="entry name" value="Universal_stress_UspA"/>
</dbReference>
<evidence type="ECO:0000313" key="2">
    <source>
        <dbReference type="EMBL" id="CAK9311564.1"/>
    </source>
</evidence>
<gene>
    <name evidence="2" type="ORF">CITCOLO1_LOCUS3224</name>
</gene>
<dbReference type="EMBL" id="OZ021744">
    <property type="protein sequence ID" value="CAK9311564.1"/>
    <property type="molecule type" value="Genomic_DNA"/>
</dbReference>
<dbReference type="PANTHER" id="PTHR46100:SF1">
    <property type="entry name" value="OS02G0773200 PROTEIN"/>
    <property type="match status" value="1"/>
</dbReference>
<dbReference type="SUPFAM" id="SSF52402">
    <property type="entry name" value="Adenine nucleotide alpha hydrolases-like"/>
    <property type="match status" value="1"/>
</dbReference>
<keyword evidence="3" id="KW-1185">Reference proteome</keyword>
<evidence type="ECO:0000259" key="1">
    <source>
        <dbReference type="Pfam" id="PF00582"/>
    </source>
</evidence>
<dbReference type="CDD" id="cd23659">
    <property type="entry name" value="USP_At3g01520-like"/>
    <property type="match status" value="1"/>
</dbReference>
<feature type="domain" description="UspA" evidence="1">
    <location>
        <begin position="8"/>
        <end position="161"/>
    </location>
</feature>
<evidence type="ECO:0000313" key="3">
    <source>
        <dbReference type="Proteomes" id="UP001642487"/>
    </source>
</evidence>
<dbReference type="InterPro" id="IPR006016">
    <property type="entry name" value="UspA"/>
</dbReference>
<protein>
    <recommendedName>
        <fullName evidence="1">UspA domain-containing protein</fullName>
    </recommendedName>
</protein>
<dbReference type="Proteomes" id="UP001642487">
    <property type="component" value="Chromosome 10"/>
</dbReference>
<reference evidence="2 3" key="1">
    <citation type="submission" date="2024-03" db="EMBL/GenBank/DDBJ databases">
        <authorList>
            <person name="Gkanogiannis A."/>
            <person name="Becerra Lopez-Lavalle L."/>
        </authorList>
    </citation>
    <scope>NUCLEOTIDE SEQUENCE [LARGE SCALE GENOMIC DNA]</scope>
</reference>
<dbReference type="InterPro" id="IPR014729">
    <property type="entry name" value="Rossmann-like_a/b/a_fold"/>
</dbReference>
<organism evidence="2 3">
    <name type="scientific">Citrullus colocynthis</name>
    <name type="common">colocynth</name>
    <dbReference type="NCBI Taxonomy" id="252529"/>
    <lineage>
        <taxon>Eukaryota</taxon>
        <taxon>Viridiplantae</taxon>
        <taxon>Streptophyta</taxon>
        <taxon>Embryophyta</taxon>
        <taxon>Tracheophyta</taxon>
        <taxon>Spermatophyta</taxon>
        <taxon>Magnoliopsida</taxon>
        <taxon>eudicotyledons</taxon>
        <taxon>Gunneridae</taxon>
        <taxon>Pentapetalae</taxon>
        <taxon>rosids</taxon>
        <taxon>fabids</taxon>
        <taxon>Cucurbitales</taxon>
        <taxon>Cucurbitaceae</taxon>
        <taxon>Benincaseae</taxon>
        <taxon>Citrullus</taxon>
    </lineage>
</organism>
<dbReference type="PANTHER" id="PTHR46100">
    <property type="entry name" value="IMP2'P"/>
    <property type="match status" value="1"/>
</dbReference>
<sequence>MEKENNQNRRVGVAMDYSSTCKSALKWAANNLLRHGDHLILIHVESPNSDTPTKLLFQHTGSPLIPFEEFREIKLEKQYGLSNDAEVLDILDKLATTKGVKVMAKVYWGDPREKLCEAVEDLNLHSLVLGSRGLGSIKRVLLGSVSNYVVKNASCPVTVVKGKPLALPDSKS</sequence>
<proteinExistence type="predicted"/>
<name>A0ABP0XTV7_9ROSI</name>
<dbReference type="PRINTS" id="PR01438">
    <property type="entry name" value="UNVRSLSTRESS"/>
</dbReference>
<accession>A0ABP0XTV7</accession>